<proteinExistence type="predicted"/>
<evidence type="ECO:0000313" key="2">
    <source>
        <dbReference type="EMBL" id="KKW28806.1"/>
    </source>
</evidence>
<protein>
    <submittedName>
        <fullName evidence="2">Uncharacterized protein</fullName>
    </submittedName>
</protein>
<dbReference type="AlphaFoldDB" id="A0A0G1XCW2"/>
<evidence type="ECO:0000313" key="3">
    <source>
        <dbReference type="Proteomes" id="UP000034846"/>
    </source>
</evidence>
<organism evidence="2 3">
    <name type="scientific">Candidatus Uhrbacteria bacterium GW2011_GWD2_52_7</name>
    <dbReference type="NCBI Taxonomy" id="1618989"/>
    <lineage>
        <taxon>Bacteria</taxon>
        <taxon>Candidatus Uhriibacteriota</taxon>
    </lineage>
</organism>
<gene>
    <name evidence="2" type="ORF">UY72_C0061G0001</name>
</gene>
<name>A0A0G1XCW2_9BACT</name>
<feature type="region of interest" description="Disordered" evidence="1">
    <location>
        <begin position="67"/>
        <end position="109"/>
    </location>
</feature>
<accession>A0A0G1XCW2</accession>
<reference evidence="2 3" key="1">
    <citation type="journal article" date="2015" name="Nature">
        <title>rRNA introns, odd ribosomes, and small enigmatic genomes across a large radiation of phyla.</title>
        <authorList>
            <person name="Brown C.T."/>
            <person name="Hug L.A."/>
            <person name="Thomas B.C."/>
            <person name="Sharon I."/>
            <person name="Castelle C.J."/>
            <person name="Singh A."/>
            <person name="Wilkins M.J."/>
            <person name="Williams K.H."/>
            <person name="Banfield J.F."/>
        </authorList>
    </citation>
    <scope>NUCLEOTIDE SEQUENCE [LARGE SCALE GENOMIC DNA]</scope>
</reference>
<feature type="compositionally biased region" description="Basic and acidic residues" evidence="1">
    <location>
        <begin position="75"/>
        <end position="98"/>
    </location>
</feature>
<dbReference type="EMBL" id="LCRD01000061">
    <property type="protein sequence ID" value="KKW28806.1"/>
    <property type="molecule type" value="Genomic_DNA"/>
</dbReference>
<dbReference type="Proteomes" id="UP000034846">
    <property type="component" value="Unassembled WGS sequence"/>
</dbReference>
<sequence>MEVVPGAAADHQSLGLGDLEVAVGLLTDSASVRLGLDHRRERLGGHEPPEEPAVAVLLVDREAANRLLGHRRGDRGRGGPDGRGLRKGRGGENRENQAEQHVCLQKGRV</sequence>
<comment type="caution">
    <text evidence="2">The sequence shown here is derived from an EMBL/GenBank/DDBJ whole genome shotgun (WGS) entry which is preliminary data.</text>
</comment>
<evidence type="ECO:0000256" key="1">
    <source>
        <dbReference type="SAM" id="MobiDB-lite"/>
    </source>
</evidence>